<evidence type="ECO:0000313" key="2">
    <source>
        <dbReference type="Proteomes" id="UP000799764"/>
    </source>
</evidence>
<sequence length="526" mass="59653">MRVSIVGRAGSPYLKAYSLCRTSTSALRNYSTGERPRTSSPQSIFCLGERHWRYRLNGSIQSIPHHHKRYFASVVSDAVLPWIRQTNAASEVQRTWQVDDSWAAQLSTPDSEEAQKETMQQRVRRHIDALYPECARAGTIEEMNEGRYPLEDGTCSLHTCRDIIVLDDDFTGVLHSLVMVVNLPADADVTPGAWLGSQVMEEAKRHILLALSEGLKECNVKHVVCRVFVGGDAVWCRFRPEKVEPTITALDSKTAEFKNKLDEASRSLREAGGALPMGTFRGVMFEWVLRSLYIKHLGCTVWDEGNACAEPTRLLVVRRFETKPEYHFQPEVDVEATVYEVSRKFADPKVTKPLRMLRSRDPKRHHGEIVGAALIVATPLEDVWPKCGDYTESATMEAAKVCDEGEMTATLDGEATWIHDSRLVVAKDPTKTTNNVLAALHLMPLPDPDMSWSQISDANWLGTKQMWVAEYLLKEVLKQWYKEGKLAEDCLAQVIMGNDTTMYRFVDGERFEDYPEERMKLFKMQC</sequence>
<protein>
    <submittedName>
        <fullName evidence="1">Uncharacterized protein</fullName>
    </submittedName>
</protein>
<accession>A0A9P4PDQ2</accession>
<dbReference type="AlphaFoldDB" id="A0A9P4PDQ2"/>
<proteinExistence type="predicted"/>
<dbReference type="OrthoDB" id="5138533at2759"/>
<reference evidence="1" key="1">
    <citation type="journal article" date="2020" name="Stud. Mycol.">
        <title>101 Dothideomycetes genomes: a test case for predicting lifestyles and emergence of pathogens.</title>
        <authorList>
            <person name="Haridas S."/>
            <person name="Albert R."/>
            <person name="Binder M."/>
            <person name="Bloem J."/>
            <person name="Labutti K."/>
            <person name="Salamov A."/>
            <person name="Andreopoulos B."/>
            <person name="Baker S."/>
            <person name="Barry K."/>
            <person name="Bills G."/>
            <person name="Bluhm B."/>
            <person name="Cannon C."/>
            <person name="Castanera R."/>
            <person name="Culley D."/>
            <person name="Daum C."/>
            <person name="Ezra D."/>
            <person name="Gonzalez J."/>
            <person name="Henrissat B."/>
            <person name="Kuo A."/>
            <person name="Liang C."/>
            <person name="Lipzen A."/>
            <person name="Lutzoni F."/>
            <person name="Magnuson J."/>
            <person name="Mondo S."/>
            <person name="Nolan M."/>
            <person name="Ohm R."/>
            <person name="Pangilinan J."/>
            <person name="Park H.-J."/>
            <person name="Ramirez L."/>
            <person name="Alfaro M."/>
            <person name="Sun H."/>
            <person name="Tritt A."/>
            <person name="Yoshinaga Y."/>
            <person name="Zwiers L.-H."/>
            <person name="Turgeon B."/>
            <person name="Goodwin S."/>
            <person name="Spatafora J."/>
            <person name="Crous P."/>
            <person name="Grigoriev I."/>
        </authorList>
    </citation>
    <scope>NUCLEOTIDE SEQUENCE</scope>
    <source>
        <strain evidence="1">CBS 690.94</strain>
    </source>
</reference>
<gene>
    <name evidence="1" type="ORF">P171DRAFT_434161</name>
</gene>
<evidence type="ECO:0000313" key="1">
    <source>
        <dbReference type="EMBL" id="KAF2441478.1"/>
    </source>
</evidence>
<keyword evidence="2" id="KW-1185">Reference proteome</keyword>
<name>A0A9P4PDQ2_9PLEO</name>
<organism evidence="1 2">
    <name type="scientific">Karstenula rhodostoma CBS 690.94</name>
    <dbReference type="NCBI Taxonomy" id="1392251"/>
    <lineage>
        <taxon>Eukaryota</taxon>
        <taxon>Fungi</taxon>
        <taxon>Dikarya</taxon>
        <taxon>Ascomycota</taxon>
        <taxon>Pezizomycotina</taxon>
        <taxon>Dothideomycetes</taxon>
        <taxon>Pleosporomycetidae</taxon>
        <taxon>Pleosporales</taxon>
        <taxon>Massarineae</taxon>
        <taxon>Didymosphaeriaceae</taxon>
        <taxon>Karstenula</taxon>
    </lineage>
</organism>
<comment type="caution">
    <text evidence="1">The sequence shown here is derived from an EMBL/GenBank/DDBJ whole genome shotgun (WGS) entry which is preliminary data.</text>
</comment>
<dbReference type="Proteomes" id="UP000799764">
    <property type="component" value="Unassembled WGS sequence"/>
</dbReference>
<dbReference type="EMBL" id="MU001505">
    <property type="protein sequence ID" value="KAF2441478.1"/>
    <property type="molecule type" value="Genomic_DNA"/>
</dbReference>